<protein>
    <recommendedName>
        <fullName evidence="3">Diphthamide biosynthesis protein 1</fullName>
    </recommendedName>
</protein>
<sequence length="280" mass="30002">MEEGTMGWIRETTPSRWRPTTPHRLLPPPLLTLNLTLDERYPSSRGEGEGEGEGEEEGVGAEALRALPDPGLDPFGPFAQRGDLPPPLELRLRGPQDRASSPLGRRAPRRAPAPEGLLMYSLLLADTLRSDADDVLVLADPTYGACCVADRAAAALSADLLVHYGHSCLVPVPSSLLPVLYVFVDIRVDPTRLAAAVRSAFPDPAAARASPSRAPSSSSPPSTRRGPSSSPTATRTSSSPRQNRSPPARSSDAPRPPSPNRRVWIRSSSWPTAGFTSRRS</sequence>
<organism evidence="2">
    <name type="scientific">Ananas comosus var. bracteatus</name>
    <name type="common">red pineapple</name>
    <dbReference type="NCBI Taxonomy" id="296719"/>
    <lineage>
        <taxon>Eukaryota</taxon>
        <taxon>Viridiplantae</taxon>
        <taxon>Streptophyta</taxon>
        <taxon>Embryophyta</taxon>
        <taxon>Tracheophyta</taxon>
        <taxon>Spermatophyta</taxon>
        <taxon>Magnoliopsida</taxon>
        <taxon>Liliopsida</taxon>
        <taxon>Poales</taxon>
        <taxon>Bromeliaceae</taxon>
        <taxon>Bromelioideae</taxon>
        <taxon>Ananas</taxon>
    </lineage>
</organism>
<feature type="compositionally biased region" description="Polar residues" evidence="1">
    <location>
        <begin position="266"/>
        <end position="280"/>
    </location>
</feature>
<feature type="compositionally biased region" description="Acidic residues" evidence="1">
    <location>
        <begin position="49"/>
        <end position="59"/>
    </location>
</feature>
<feature type="region of interest" description="Disordered" evidence="1">
    <location>
        <begin position="202"/>
        <end position="280"/>
    </location>
</feature>
<gene>
    <name evidence="2" type="ORF">CB5_LOCUS14075</name>
</gene>
<name>A0A6V7PJ58_ANACO</name>
<dbReference type="InterPro" id="IPR016435">
    <property type="entry name" value="DPH1/DPH2"/>
</dbReference>
<feature type="compositionally biased region" description="Basic and acidic residues" evidence="1">
    <location>
        <begin position="37"/>
        <end position="48"/>
    </location>
</feature>
<dbReference type="GO" id="GO:0090560">
    <property type="term" value="F:2-(3-amino-3-carboxypropyl)histidine synthase activity"/>
    <property type="evidence" value="ECO:0007669"/>
    <property type="project" value="InterPro"/>
</dbReference>
<dbReference type="PANTHER" id="PTHR10762:SF1">
    <property type="entry name" value="2-(3-AMINO-3-CARBOXYPROPYL)HISTIDINE SYNTHASE SUBUNIT 1"/>
    <property type="match status" value="1"/>
</dbReference>
<reference evidence="2" key="1">
    <citation type="submission" date="2020-07" db="EMBL/GenBank/DDBJ databases">
        <authorList>
            <person name="Lin J."/>
        </authorList>
    </citation>
    <scope>NUCLEOTIDE SEQUENCE</scope>
</reference>
<accession>A0A6V7PJ58</accession>
<dbReference type="EMBL" id="LR862148">
    <property type="protein sequence ID" value="CAD1830864.1"/>
    <property type="molecule type" value="Genomic_DNA"/>
</dbReference>
<evidence type="ECO:0000256" key="1">
    <source>
        <dbReference type="SAM" id="MobiDB-lite"/>
    </source>
</evidence>
<feature type="compositionally biased region" description="Low complexity" evidence="1">
    <location>
        <begin position="202"/>
        <end position="253"/>
    </location>
</feature>
<dbReference type="InterPro" id="IPR042263">
    <property type="entry name" value="DPH1/DPH2_1"/>
</dbReference>
<dbReference type="Pfam" id="PF01866">
    <property type="entry name" value="Diphthamide_syn"/>
    <property type="match status" value="1"/>
</dbReference>
<proteinExistence type="predicted"/>
<dbReference type="PANTHER" id="PTHR10762">
    <property type="entry name" value="DIPHTHAMIDE BIOSYNTHESIS PROTEIN"/>
    <property type="match status" value="1"/>
</dbReference>
<dbReference type="NCBIfam" id="TIGR00322">
    <property type="entry name" value="diphth2_R"/>
    <property type="match status" value="1"/>
</dbReference>
<feature type="region of interest" description="Disordered" evidence="1">
    <location>
        <begin position="1"/>
        <end position="111"/>
    </location>
</feature>
<dbReference type="AlphaFoldDB" id="A0A6V7PJ58"/>
<evidence type="ECO:0000313" key="2">
    <source>
        <dbReference type="EMBL" id="CAD1830864.1"/>
    </source>
</evidence>
<dbReference type="SFLD" id="SFLDS00032">
    <property type="entry name" value="Radical_SAM_3-amino-3-carboxyp"/>
    <property type="match status" value="1"/>
</dbReference>
<evidence type="ECO:0008006" key="3">
    <source>
        <dbReference type="Google" id="ProtNLM"/>
    </source>
</evidence>
<dbReference type="Gene3D" id="3.40.50.11840">
    <property type="entry name" value="Diphthamide synthesis DPH1/DPH2 domain 1"/>
    <property type="match status" value="1"/>
</dbReference>
<dbReference type="GO" id="GO:0017183">
    <property type="term" value="P:protein histidyl modification to diphthamide"/>
    <property type="evidence" value="ECO:0007669"/>
    <property type="project" value="InterPro"/>
</dbReference>